<comment type="similarity">
    <text evidence="2">Belongs to the TMEM229 family.</text>
</comment>
<protein>
    <submittedName>
        <fullName evidence="7">Transmembrane protein</fullName>
    </submittedName>
</protein>
<gene>
    <name evidence="7" type="ORF">NXF25_014783</name>
</gene>
<reference evidence="7 8" key="1">
    <citation type="journal article" date="2024" name="Proc. Natl. Acad. Sci. U.S.A.">
        <title>The genetic regulatory architecture and epigenomic basis for age-related changes in rattlesnake venom.</title>
        <authorList>
            <person name="Hogan M.P."/>
            <person name="Holding M.L."/>
            <person name="Nystrom G.S."/>
            <person name="Colston T.J."/>
            <person name="Bartlett D.A."/>
            <person name="Mason A.J."/>
            <person name="Ellsworth S.A."/>
            <person name="Rautsaw R.M."/>
            <person name="Lawrence K.C."/>
            <person name="Strickland J.L."/>
            <person name="He B."/>
            <person name="Fraser P."/>
            <person name="Margres M.J."/>
            <person name="Gilbert D.M."/>
            <person name="Gibbs H.L."/>
            <person name="Parkinson C.L."/>
            <person name="Rokyta D.R."/>
        </authorList>
    </citation>
    <scope>NUCLEOTIDE SEQUENCE [LARGE SCALE GENOMIC DNA]</scope>
    <source>
        <strain evidence="7">DRR0105</strain>
    </source>
</reference>
<evidence type="ECO:0000256" key="5">
    <source>
        <dbReference type="ARBA" id="ARBA00023136"/>
    </source>
</evidence>
<organism evidence="7 8">
    <name type="scientific">Crotalus adamanteus</name>
    <name type="common">Eastern diamondback rattlesnake</name>
    <dbReference type="NCBI Taxonomy" id="8729"/>
    <lineage>
        <taxon>Eukaryota</taxon>
        <taxon>Metazoa</taxon>
        <taxon>Chordata</taxon>
        <taxon>Craniata</taxon>
        <taxon>Vertebrata</taxon>
        <taxon>Euteleostomi</taxon>
        <taxon>Lepidosauria</taxon>
        <taxon>Squamata</taxon>
        <taxon>Bifurcata</taxon>
        <taxon>Unidentata</taxon>
        <taxon>Episquamata</taxon>
        <taxon>Toxicofera</taxon>
        <taxon>Serpentes</taxon>
        <taxon>Colubroidea</taxon>
        <taxon>Viperidae</taxon>
        <taxon>Crotalinae</taxon>
        <taxon>Crotalus</taxon>
    </lineage>
</organism>
<evidence type="ECO:0000313" key="8">
    <source>
        <dbReference type="Proteomes" id="UP001474421"/>
    </source>
</evidence>
<comment type="caution">
    <text evidence="7">The sequence shown here is derived from an EMBL/GenBank/DDBJ whole genome shotgun (WGS) entry which is preliminary data.</text>
</comment>
<dbReference type="PANTHER" id="PTHR31746:SF3">
    <property type="entry name" value="TRANSMEMBRANE PROTEIN 229B"/>
    <property type="match status" value="1"/>
</dbReference>
<comment type="subcellular location">
    <subcellularLocation>
        <location evidence="1">Membrane</location>
        <topology evidence="1">Multi-pass membrane protein</topology>
    </subcellularLocation>
</comment>
<keyword evidence="4 6" id="KW-1133">Transmembrane helix</keyword>
<feature type="transmembrane region" description="Helical" evidence="6">
    <location>
        <begin position="123"/>
        <end position="141"/>
    </location>
</feature>
<dbReference type="Proteomes" id="UP001474421">
    <property type="component" value="Unassembled WGS sequence"/>
</dbReference>
<keyword evidence="3 6" id="KW-0812">Transmembrane</keyword>
<dbReference type="PANTHER" id="PTHR31746">
    <property type="entry name" value="TRANSMEMBRANE PROTEIN 229 FAMILY MEMBER"/>
    <property type="match status" value="1"/>
</dbReference>
<proteinExistence type="inferred from homology"/>
<evidence type="ECO:0000256" key="2">
    <source>
        <dbReference type="ARBA" id="ARBA00006371"/>
    </source>
</evidence>
<accession>A0AAW1AXR7</accession>
<evidence type="ECO:0000256" key="4">
    <source>
        <dbReference type="ARBA" id="ARBA00022989"/>
    </source>
</evidence>
<sequence length="163" mass="18835">MGSPAEPLSALGRWYLYALHGYLAEMLFTAAWDFTLDRDWRLRGGSSLWAPLIYGTCGLALERLYLRLRDHYHLPTRAALYTAVIYLWEFTTGYLLRRAGACPWDYGHFRYNLLGLVTLEYGGFWYLGSILLETLVIRNVLRLRVEGAGKPRWAQPAFAHQED</sequence>
<dbReference type="AlphaFoldDB" id="A0AAW1AXR7"/>
<dbReference type="Pfam" id="PF06541">
    <property type="entry name" value="ABC_trans_CmpB"/>
    <property type="match status" value="1"/>
</dbReference>
<name>A0AAW1AXR7_CROAD</name>
<keyword evidence="5 6" id="KW-0472">Membrane</keyword>
<feature type="transmembrane region" description="Helical" evidence="6">
    <location>
        <begin position="78"/>
        <end position="96"/>
    </location>
</feature>
<evidence type="ECO:0000256" key="6">
    <source>
        <dbReference type="SAM" id="Phobius"/>
    </source>
</evidence>
<evidence type="ECO:0000313" key="7">
    <source>
        <dbReference type="EMBL" id="KAK9394255.1"/>
    </source>
</evidence>
<feature type="transmembrane region" description="Helical" evidence="6">
    <location>
        <begin position="48"/>
        <end position="66"/>
    </location>
</feature>
<dbReference type="GO" id="GO:0016020">
    <property type="term" value="C:membrane"/>
    <property type="evidence" value="ECO:0007669"/>
    <property type="project" value="UniProtKB-SubCell"/>
</dbReference>
<feature type="transmembrane region" description="Helical" evidence="6">
    <location>
        <begin position="14"/>
        <end position="36"/>
    </location>
</feature>
<dbReference type="InterPro" id="IPR010540">
    <property type="entry name" value="CmpB_TMEM229"/>
</dbReference>
<evidence type="ECO:0000256" key="1">
    <source>
        <dbReference type="ARBA" id="ARBA00004141"/>
    </source>
</evidence>
<evidence type="ECO:0000256" key="3">
    <source>
        <dbReference type="ARBA" id="ARBA00022692"/>
    </source>
</evidence>
<keyword evidence="8" id="KW-1185">Reference proteome</keyword>
<dbReference type="EMBL" id="JAOTOJ010000011">
    <property type="protein sequence ID" value="KAK9394255.1"/>
    <property type="molecule type" value="Genomic_DNA"/>
</dbReference>